<dbReference type="AlphaFoldDB" id="A0A0N0IQ19"/>
<evidence type="ECO:0000259" key="11">
    <source>
        <dbReference type="PROSITE" id="PS50109"/>
    </source>
</evidence>
<dbReference type="PANTHER" id="PTHR45436">
    <property type="entry name" value="SENSOR HISTIDINE KINASE YKOH"/>
    <property type="match status" value="1"/>
</dbReference>
<dbReference type="GO" id="GO:0000155">
    <property type="term" value="F:phosphorelay sensor kinase activity"/>
    <property type="evidence" value="ECO:0007669"/>
    <property type="project" value="InterPro"/>
</dbReference>
<evidence type="ECO:0000313" key="14">
    <source>
        <dbReference type="Proteomes" id="UP000053099"/>
    </source>
</evidence>
<dbReference type="CDD" id="cd00082">
    <property type="entry name" value="HisKA"/>
    <property type="match status" value="1"/>
</dbReference>
<dbReference type="SUPFAM" id="SSF158472">
    <property type="entry name" value="HAMP domain-like"/>
    <property type="match status" value="1"/>
</dbReference>
<dbReference type="CDD" id="cd00075">
    <property type="entry name" value="HATPase"/>
    <property type="match status" value="1"/>
</dbReference>
<dbReference type="InterPro" id="IPR036097">
    <property type="entry name" value="HisK_dim/P_sf"/>
</dbReference>
<dbReference type="SUPFAM" id="SSF47384">
    <property type="entry name" value="Homodimeric domain of signal transducing histidine kinase"/>
    <property type="match status" value="1"/>
</dbReference>
<keyword evidence="8" id="KW-1133">Transmembrane helix</keyword>
<dbReference type="SMART" id="SM00388">
    <property type="entry name" value="HisKA"/>
    <property type="match status" value="1"/>
</dbReference>
<dbReference type="Pfam" id="PF00512">
    <property type="entry name" value="HisKA"/>
    <property type="match status" value="1"/>
</dbReference>
<evidence type="ECO:0000256" key="9">
    <source>
        <dbReference type="ARBA" id="ARBA00023012"/>
    </source>
</evidence>
<keyword evidence="4" id="KW-0597">Phosphoprotein</keyword>
<reference evidence="13 14" key="1">
    <citation type="submission" date="2015-09" db="EMBL/GenBank/DDBJ databases">
        <title>Draft genome sequence of Thermus scotoductus strain K1 isolated from a geothermal spring in Nagorno-Karabakh, Armenia.</title>
        <authorList>
            <person name="Saghatelyan A."/>
            <person name="Poghosyan L."/>
            <person name="Panosyan H."/>
            <person name="Birkeland N.-K."/>
        </authorList>
    </citation>
    <scope>NUCLEOTIDE SEQUENCE [LARGE SCALE GENOMIC DNA]</scope>
    <source>
        <strain evidence="13 14">K1</strain>
    </source>
</reference>
<accession>A0A0N0IQ19</accession>
<dbReference type="Gene3D" id="3.30.565.10">
    <property type="entry name" value="Histidine kinase-like ATPase, C-terminal domain"/>
    <property type="match status" value="1"/>
</dbReference>
<dbReference type="PROSITE" id="PS50109">
    <property type="entry name" value="HIS_KIN"/>
    <property type="match status" value="1"/>
</dbReference>
<keyword evidence="9" id="KW-0902">Two-component regulatory system</keyword>
<dbReference type="SMART" id="SM00304">
    <property type="entry name" value="HAMP"/>
    <property type="match status" value="1"/>
</dbReference>
<comment type="caution">
    <text evidence="13">The sequence shown here is derived from an EMBL/GenBank/DDBJ whole genome shotgun (WGS) entry which is preliminary data.</text>
</comment>
<dbReference type="InterPro" id="IPR036890">
    <property type="entry name" value="HATPase_C_sf"/>
</dbReference>
<evidence type="ECO:0000256" key="8">
    <source>
        <dbReference type="ARBA" id="ARBA00022989"/>
    </source>
</evidence>
<evidence type="ECO:0000256" key="2">
    <source>
        <dbReference type="ARBA" id="ARBA00004370"/>
    </source>
</evidence>
<comment type="subcellular location">
    <subcellularLocation>
        <location evidence="2">Membrane</location>
    </subcellularLocation>
</comment>
<organism evidence="13 14">
    <name type="scientific">Thermus scotoductus</name>
    <dbReference type="NCBI Taxonomy" id="37636"/>
    <lineage>
        <taxon>Bacteria</taxon>
        <taxon>Thermotogati</taxon>
        <taxon>Deinococcota</taxon>
        <taxon>Deinococci</taxon>
        <taxon>Thermales</taxon>
        <taxon>Thermaceae</taxon>
        <taxon>Thermus</taxon>
    </lineage>
</organism>
<dbReference type="PROSITE" id="PS50885">
    <property type="entry name" value="HAMP"/>
    <property type="match status" value="1"/>
</dbReference>
<dbReference type="SUPFAM" id="SSF55874">
    <property type="entry name" value="ATPase domain of HSP90 chaperone/DNA topoisomerase II/histidine kinase"/>
    <property type="match status" value="1"/>
</dbReference>
<evidence type="ECO:0000256" key="6">
    <source>
        <dbReference type="ARBA" id="ARBA00022692"/>
    </source>
</evidence>
<protein>
    <recommendedName>
        <fullName evidence="3">histidine kinase</fullName>
        <ecNumber evidence="3">2.7.13.3</ecNumber>
    </recommendedName>
</protein>
<dbReference type="Proteomes" id="UP000053099">
    <property type="component" value="Unassembled WGS sequence"/>
</dbReference>
<dbReference type="InterPro" id="IPR005467">
    <property type="entry name" value="His_kinase_dom"/>
</dbReference>
<evidence type="ECO:0000256" key="3">
    <source>
        <dbReference type="ARBA" id="ARBA00012438"/>
    </source>
</evidence>
<dbReference type="Gene3D" id="1.10.8.500">
    <property type="entry name" value="HAMP domain in histidine kinase"/>
    <property type="match status" value="1"/>
</dbReference>
<gene>
    <name evidence="13" type="ORF">AN926_09605</name>
</gene>
<dbReference type="InterPro" id="IPR050428">
    <property type="entry name" value="TCS_sensor_his_kinase"/>
</dbReference>
<name>A0A0N0IQ19_THESC</name>
<comment type="catalytic activity">
    <reaction evidence="1">
        <text>ATP + protein L-histidine = ADP + protein N-phospho-L-histidine.</text>
        <dbReference type="EC" id="2.7.13.3"/>
    </reaction>
</comment>
<evidence type="ECO:0000256" key="5">
    <source>
        <dbReference type="ARBA" id="ARBA00022679"/>
    </source>
</evidence>
<feature type="domain" description="Histidine kinase" evidence="11">
    <location>
        <begin position="205"/>
        <end position="399"/>
    </location>
</feature>
<dbReference type="PANTHER" id="PTHR45436:SF5">
    <property type="entry name" value="SENSOR HISTIDINE KINASE TRCS"/>
    <property type="match status" value="1"/>
</dbReference>
<evidence type="ECO:0000256" key="10">
    <source>
        <dbReference type="ARBA" id="ARBA00023136"/>
    </source>
</evidence>
<keyword evidence="6" id="KW-0812">Transmembrane</keyword>
<proteinExistence type="predicted"/>
<dbReference type="PATRIC" id="fig|37636.3.peg.1174"/>
<dbReference type="CDD" id="cd06225">
    <property type="entry name" value="HAMP"/>
    <property type="match status" value="1"/>
</dbReference>
<dbReference type="Pfam" id="PF02518">
    <property type="entry name" value="HATPase_c"/>
    <property type="match status" value="1"/>
</dbReference>
<dbReference type="InterPro" id="IPR004358">
    <property type="entry name" value="Sig_transdc_His_kin-like_C"/>
</dbReference>
<sequence length="405" mass="43935">MSLRARLALFLALSVGLALLFQGALSYLAFKRLLEADLDRSLLFYVEALSEGRRPPRGEFAFRLVQGDKAHQSANFPDWPELPPGARWREGWRVLVLEVPGGTLTVARYDPGAAGALARFRLALWGSGALLTLLAVLLASRVAQAALTPLSRLTEVARRVADSGDLSHRVAPGGGGELKALAEAFNHMLERLQAFLDRERRFTRDAAHELRTPVAAALAQLEAAEAGYLPREEAQEAVKEELLRMKRLVEALLVLAREGRVERIPLNLAQLARQEAEAFGVPYRGPGHLAFQGDPLLLSQALRNLLQNALLHGEGLGVEVALRVEGEEAFLEVQDQGPGMPEEALKEAARPFFRTSGKPGEGLGLSVAAKVAEAHGGRLELKPNRPRGLIATLRLPLNPGLTAHA</sequence>
<keyword evidence="10" id="KW-0472">Membrane</keyword>
<dbReference type="InterPro" id="IPR003594">
    <property type="entry name" value="HATPase_dom"/>
</dbReference>
<keyword evidence="5" id="KW-0808">Transferase</keyword>
<dbReference type="EMBL" id="LJJR01000032">
    <property type="protein sequence ID" value="KPD27442.1"/>
    <property type="molecule type" value="Genomic_DNA"/>
</dbReference>
<dbReference type="EC" id="2.7.13.3" evidence="3"/>
<dbReference type="Gene3D" id="1.10.287.130">
    <property type="match status" value="1"/>
</dbReference>
<dbReference type="PRINTS" id="PR00344">
    <property type="entry name" value="BCTRLSENSOR"/>
</dbReference>
<dbReference type="InterPro" id="IPR003661">
    <property type="entry name" value="HisK_dim/P_dom"/>
</dbReference>
<evidence type="ECO:0000313" key="13">
    <source>
        <dbReference type="EMBL" id="KPD27442.1"/>
    </source>
</evidence>
<evidence type="ECO:0000256" key="1">
    <source>
        <dbReference type="ARBA" id="ARBA00000085"/>
    </source>
</evidence>
<evidence type="ECO:0000259" key="12">
    <source>
        <dbReference type="PROSITE" id="PS50885"/>
    </source>
</evidence>
<evidence type="ECO:0000256" key="7">
    <source>
        <dbReference type="ARBA" id="ARBA00022777"/>
    </source>
</evidence>
<dbReference type="InterPro" id="IPR003660">
    <property type="entry name" value="HAMP_dom"/>
</dbReference>
<evidence type="ECO:0000256" key="4">
    <source>
        <dbReference type="ARBA" id="ARBA00022553"/>
    </source>
</evidence>
<feature type="domain" description="HAMP" evidence="12">
    <location>
        <begin position="144"/>
        <end position="197"/>
    </location>
</feature>
<dbReference type="SMART" id="SM00387">
    <property type="entry name" value="HATPase_c"/>
    <property type="match status" value="1"/>
</dbReference>
<dbReference type="Pfam" id="PF00672">
    <property type="entry name" value="HAMP"/>
    <property type="match status" value="1"/>
</dbReference>
<dbReference type="GO" id="GO:0016020">
    <property type="term" value="C:membrane"/>
    <property type="evidence" value="ECO:0007669"/>
    <property type="project" value="UniProtKB-SubCell"/>
</dbReference>
<keyword evidence="7 13" id="KW-0418">Kinase</keyword>